<feature type="transmembrane region" description="Helical" evidence="2">
    <location>
        <begin position="77"/>
        <end position="100"/>
    </location>
</feature>
<dbReference type="Proteomes" id="UP001303473">
    <property type="component" value="Unassembled WGS sequence"/>
</dbReference>
<keyword evidence="4" id="KW-1185">Reference proteome</keyword>
<feature type="transmembrane region" description="Helical" evidence="2">
    <location>
        <begin position="155"/>
        <end position="177"/>
    </location>
</feature>
<organism evidence="3 4">
    <name type="scientific">Diplogelasinospora grovesii</name>
    <dbReference type="NCBI Taxonomy" id="303347"/>
    <lineage>
        <taxon>Eukaryota</taxon>
        <taxon>Fungi</taxon>
        <taxon>Dikarya</taxon>
        <taxon>Ascomycota</taxon>
        <taxon>Pezizomycotina</taxon>
        <taxon>Sordariomycetes</taxon>
        <taxon>Sordariomycetidae</taxon>
        <taxon>Sordariales</taxon>
        <taxon>Diplogelasinosporaceae</taxon>
        <taxon>Diplogelasinospora</taxon>
    </lineage>
</organism>
<sequence length="442" mass="48873">MAWELSRWLVLMRMFQLMGAMASGGLNGFLAAFIYSRKLGFSQNMMVLEFLICVLLVYTSLALIIQHTGQRSRRTAWLTTFIVADVIFLAMDLGIISLLAQAGVPSNCAGLTRQDFTKDDKPNQPAPGYTTIRFSNESSGQLGELDKYCAFERSYYFIAIGLVFTYIVTIVLTILRICEKNYTRNSRVNELLDALERANEKADAMSPLSSSPYLTPPVPPAPSSEGIITRNTSVRSNVTNFTAVTSSTASSHGPSYGPRPPLLASNRMPARRPLSQYSSIPPVPPRRPSMPSSPPRLAGLGLAGHQSGQGFVPVPLHEEEDRDSVMDDSAAQAALVSDGMQHHPSQPQHQQQQQQQQQQQYHQIYHHPSQMRMPMLAEDEEQQAEAALVSDGIRPSEPMLPPYEPGSSSMPGHGANESNEMRLSEYVKGETRAQHMKDSGRY</sequence>
<reference evidence="4" key="1">
    <citation type="journal article" date="2023" name="Mol. Phylogenet. Evol.">
        <title>Genome-scale phylogeny and comparative genomics of the fungal order Sordariales.</title>
        <authorList>
            <person name="Hensen N."/>
            <person name="Bonometti L."/>
            <person name="Westerberg I."/>
            <person name="Brannstrom I.O."/>
            <person name="Guillou S."/>
            <person name="Cros-Aarteil S."/>
            <person name="Calhoun S."/>
            <person name="Haridas S."/>
            <person name="Kuo A."/>
            <person name="Mondo S."/>
            <person name="Pangilinan J."/>
            <person name="Riley R."/>
            <person name="LaButti K."/>
            <person name="Andreopoulos B."/>
            <person name="Lipzen A."/>
            <person name="Chen C."/>
            <person name="Yan M."/>
            <person name="Daum C."/>
            <person name="Ng V."/>
            <person name="Clum A."/>
            <person name="Steindorff A."/>
            <person name="Ohm R.A."/>
            <person name="Martin F."/>
            <person name="Silar P."/>
            <person name="Natvig D.O."/>
            <person name="Lalanne C."/>
            <person name="Gautier V."/>
            <person name="Ament-Velasquez S.L."/>
            <person name="Kruys A."/>
            <person name="Hutchinson M.I."/>
            <person name="Powell A.J."/>
            <person name="Barry K."/>
            <person name="Miller A.N."/>
            <person name="Grigoriev I.V."/>
            <person name="Debuchy R."/>
            <person name="Gladieux P."/>
            <person name="Hiltunen Thoren M."/>
            <person name="Johannesson H."/>
        </authorList>
    </citation>
    <scope>NUCLEOTIDE SEQUENCE [LARGE SCALE GENOMIC DNA]</scope>
    <source>
        <strain evidence="4">CBS 340.73</strain>
    </source>
</reference>
<feature type="region of interest" description="Disordered" evidence="1">
    <location>
        <begin position="338"/>
        <end position="363"/>
    </location>
</feature>
<name>A0AAN6NHG7_9PEZI</name>
<evidence type="ECO:0000313" key="4">
    <source>
        <dbReference type="Proteomes" id="UP001303473"/>
    </source>
</evidence>
<proteinExistence type="predicted"/>
<evidence type="ECO:0000256" key="2">
    <source>
        <dbReference type="SAM" id="Phobius"/>
    </source>
</evidence>
<keyword evidence="2" id="KW-1133">Transmembrane helix</keyword>
<feature type="compositionally biased region" description="Low complexity" evidence="1">
    <location>
        <begin position="342"/>
        <end position="363"/>
    </location>
</feature>
<keyword evidence="2" id="KW-0472">Membrane</keyword>
<feature type="region of interest" description="Disordered" evidence="1">
    <location>
        <begin position="245"/>
        <end position="313"/>
    </location>
</feature>
<feature type="region of interest" description="Disordered" evidence="1">
    <location>
        <begin position="203"/>
        <end position="223"/>
    </location>
</feature>
<gene>
    <name evidence="3" type="ORF">QBC46DRAFT_94979</name>
</gene>
<feature type="transmembrane region" description="Helical" evidence="2">
    <location>
        <begin position="12"/>
        <end position="35"/>
    </location>
</feature>
<evidence type="ECO:0000313" key="3">
    <source>
        <dbReference type="EMBL" id="KAK3945600.1"/>
    </source>
</evidence>
<dbReference type="AlphaFoldDB" id="A0AAN6NHG7"/>
<feature type="region of interest" description="Disordered" evidence="1">
    <location>
        <begin position="391"/>
        <end position="417"/>
    </location>
</feature>
<evidence type="ECO:0000256" key="1">
    <source>
        <dbReference type="SAM" id="MobiDB-lite"/>
    </source>
</evidence>
<feature type="compositionally biased region" description="Pro residues" evidence="1">
    <location>
        <begin position="281"/>
        <end position="294"/>
    </location>
</feature>
<protein>
    <submittedName>
        <fullName evidence="3">Uncharacterized protein</fullName>
    </submittedName>
</protein>
<comment type="caution">
    <text evidence="3">The sequence shown here is derived from an EMBL/GenBank/DDBJ whole genome shotgun (WGS) entry which is preliminary data.</text>
</comment>
<feature type="transmembrane region" description="Helical" evidence="2">
    <location>
        <begin position="47"/>
        <end position="65"/>
    </location>
</feature>
<accession>A0AAN6NHG7</accession>
<dbReference type="EMBL" id="MU853754">
    <property type="protein sequence ID" value="KAK3945600.1"/>
    <property type="molecule type" value="Genomic_DNA"/>
</dbReference>
<keyword evidence="2" id="KW-0812">Transmembrane</keyword>